<keyword evidence="3" id="KW-1185">Reference proteome</keyword>
<dbReference type="Proteomes" id="UP001610104">
    <property type="component" value="Unassembled WGS sequence"/>
</dbReference>
<dbReference type="RefSeq" id="WP_395437243.1">
    <property type="nucleotide sequence ID" value="NZ_JBAWKC010000001.1"/>
</dbReference>
<sequence>MELVVTRQDLKREIKPNKVEEFIKPEGLLNSNYQQIAKENLEDIEADSIFGIKQRIKSYHYSNTSNIEGFLKVSVFMILYLLIFL</sequence>
<evidence type="ECO:0000256" key="1">
    <source>
        <dbReference type="SAM" id="Phobius"/>
    </source>
</evidence>
<dbReference type="EMBL" id="JBAWKC010000001">
    <property type="protein sequence ID" value="MFH6767969.1"/>
    <property type="molecule type" value="Genomic_DNA"/>
</dbReference>
<keyword evidence="1" id="KW-0812">Transmembrane</keyword>
<protein>
    <submittedName>
        <fullName evidence="2">Uncharacterized protein</fullName>
    </submittedName>
</protein>
<evidence type="ECO:0000313" key="2">
    <source>
        <dbReference type="EMBL" id="MFH6767969.1"/>
    </source>
</evidence>
<keyword evidence="1" id="KW-0472">Membrane</keyword>
<reference evidence="2 3" key="1">
    <citation type="submission" date="2024-02" db="EMBL/GenBank/DDBJ databases">
        <title>A Gaetbulibacter species isolated from tidal flats and genomic insights of their niches.</title>
        <authorList>
            <person name="Ye Y."/>
        </authorList>
    </citation>
    <scope>NUCLEOTIDE SEQUENCE [LARGE SCALE GENOMIC DNA]</scope>
    <source>
        <strain evidence="2 3">KEM-8</strain>
    </source>
</reference>
<evidence type="ECO:0000313" key="3">
    <source>
        <dbReference type="Proteomes" id="UP001610104"/>
    </source>
</evidence>
<comment type="caution">
    <text evidence="2">The sequence shown here is derived from an EMBL/GenBank/DDBJ whole genome shotgun (WGS) entry which is preliminary data.</text>
</comment>
<gene>
    <name evidence="2" type="ORF">V8G56_04405</name>
</gene>
<proteinExistence type="predicted"/>
<organism evidence="2 3">
    <name type="scientific">Gaetbulibacter aquiaggeris</name>
    <dbReference type="NCBI Taxonomy" id="1735373"/>
    <lineage>
        <taxon>Bacteria</taxon>
        <taxon>Pseudomonadati</taxon>
        <taxon>Bacteroidota</taxon>
        <taxon>Flavobacteriia</taxon>
        <taxon>Flavobacteriales</taxon>
        <taxon>Flavobacteriaceae</taxon>
        <taxon>Gaetbulibacter</taxon>
    </lineage>
</organism>
<name>A0ABW7MMU8_9FLAO</name>
<accession>A0ABW7MMU8</accession>
<feature type="transmembrane region" description="Helical" evidence="1">
    <location>
        <begin position="67"/>
        <end position="84"/>
    </location>
</feature>
<keyword evidence="1" id="KW-1133">Transmembrane helix</keyword>